<dbReference type="PANTHER" id="PTHR24363:SF0">
    <property type="entry name" value="SERINE_THREONINE KINASE LIKE DOMAIN CONTAINING 1"/>
    <property type="match status" value="1"/>
</dbReference>
<feature type="transmembrane region" description="Helical" evidence="9">
    <location>
        <begin position="348"/>
        <end position="370"/>
    </location>
</feature>
<evidence type="ECO:0000256" key="6">
    <source>
        <dbReference type="ARBA" id="ARBA00022840"/>
    </source>
</evidence>
<dbReference type="InterPro" id="IPR000719">
    <property type="entry name" value="Prot_kinase_dom"/>
</dbReference>
<reference evidence="11 12" key="1">
    <citation type="submission" date="2019-01" db="EMBL/GenBank/DDBJ databases">
        <authorList>
            <person name="Brito A."/>
        </authorList>
    </citation>
    <scope>NUCLEOTIDE SEQUENCE [LARGE SCALE GENOMIC DNA]</scope>
    <source>
        <strain evidence="11">1</strain>
    </source>
</reference>
<name>A0A563VW47_9CYAN</name>
<feature type="domain" description="Protein kinase" evidence="10">
    <location>
        <begin position="15"/>
        <end position="275"/>
    </location>
</feature>
<keyword evidence="3" id="KW-0808">Transferase</keyword>
<evidence type="ECO:0000256" key="9">
    <source>
        <dbReference type="SAM" id="Phobius"/>
    </source>
</evidence>
<dbReference type="EC" id="2.7.11.1" evidence="1"/>
<keyword evidence="9" id="KW-1133">Transmembrane helix</keyword>
<proteinExistence type="predicted"/>
<keyword evidence="12" id="KW-1185">Reference proteome</keyword>
<dbReference type="GO" id="GO:0005524">
    <property type="term" value="F:ATP binding"/>
    <property type="evidence" value="ECO:0007669"/>
    <property type="project" value="UniProtKB-KW"/>
</dbReference>
<keyword evidence="4" id="KW-0547">Nucleotide-binding</keyword>
<dbReference type="GO" id="GO:0004674">
    <property type="term" value="F:protein serine/threonine kinase activity"/>
    <property type="evidence" value="ECO:0007669"/>
    <property type="project" value="UniProtKB-KW"/>
</dbReference>
<evidence type="ECO:0000256" key="1">
    <source>
        <dbReference type="ARBA" id="ARBA00012513"/>
    </source>
</evidence>
<dbReference type="PANTHER" id="PTHR24363">
    <property type="entry name" value="SERINE/THREONINE PROTEIN KINASE"/>
    <property type="match status" value="1"/>
</dbReference>
<keyword evidence="5 11" id="KW-0418">Kinase</keyword>
<sequence>MKNKSLEKSIIAAKYKINYLLGQGGIATTYAAENLETKEQVAIKVLSLGNLNNWKNLELFEREAKILAQLNHAAIPQYIDYFQEDTEDTRNFYLVQQLASGKPLSEWIDRKWRPEETEVKELAIQLLEILVYLQQLTPPIIHRDIKPQNIIRQADGTVFLVDFGAVQDVDHHTVTGGSTVVGTFGYMAPEQFRGKASLGTDLYGLGTTLLYLLTRQEPDRLPQKNLKINFRSYVYLEKDFANWLDKIIEPAAEDRLTSAEEALAVLKGEKKLTFLGIKKNQSKKARRGAIASVTKRKSQLIIEIPGAWNYSSSCQFIVSLVTTYNLIWLLIFVIVIKSGLLQIAGFNLLLLGLIPLFCFLLGLGTLVYFYQLAFLNLKIKLDEKFLRVEKSAKLLNYRNLSHKEHINNLKRVRITHIGEPIFKNIWTTCSVETAYIIVHFGLFLSRKEQQWLVTEILNFSDFILLAE</sequence>
<dbReference type="RefSeq" id="WP_144874386.1">
    <property type="nucleotide sequence ID" value="NZ_LR214087.1"/>
</dbReference>
<protein>
    <recommendedName>
        <fullName evidence="1">non-specific serine/threonine protein kinase</fullName>
        <ecNumber evidence="1">2.7.11.1</ecNumber>
    </recommendedName>
</protein>
<organism evidence="11 12">
    <name type="scientific">Hyella patelloides LEGE 07179</name>
    <dbReference type="NCBI Taxonomy" id="945734"/>
    <lineage>
        <taxon>Bacteria</taxon>
        <taxon>Bacillati</taxon>
        <taxon>Cyanobacteriota</taxon>
        <taxon>Cyanophyceae</taxon>
        <taxon>Pleurocapsales</taxon>
        <taxon>Hyellaceae</taxon>
        <taxon>Hyella</taxon>
    </lineage>
</organism>
<dbReference type="InterPro" id="IPR011009">
    <property type="entry name" value="Kinase-like_dom_sf"/>
</dbReference>
<evidence type="ECO:0000256" key="8">
    <source>
        <dbReference type="ARBA" id="ARBA00048679"/>
    </source>
</evidence>
<keyword evidence="9" id="KW-0472">Membrane</keyword>
<dbReference type="SMART" id="SM00220">
    <property type="entry name" value="S_TKc"/>
    <property type="match status" value="1"/>
</dbReference>
<dbReference type="OrthoDB" id="5518868at2"/>
<dbReference type="CDD" id="cd14014">
    <property type="entry name" value="STKc_PknB_like"/>
    <property type="match status" value="1"/>
</dbReference>
<comment type="catalytic activity">
    <reaction evidence="8">
        <text>L-seryl-[protein] + ATP = O-phospho-L-seryl-[protein] + ADP + H(+)</text>
        <dbReference type="Rhea" id="RHEA:17989"/>
        <dbReference type="Rhea" id="RHEA-COMP:9863"/>
        <dbReference type="Rhea" id="RHEA-COMP:11604"/>
        <dbReference type="ChEBI" id="CHEBI:15378"/>
        <dbReference type="ChEBI" id="CHEBI:29999"/>
        <dbReference type="ChEBI" id="CHEBI:30616"/>
        <dbReference type="ChEBI" id="CHEBI:83421"/>
        <dbReference type="ChEBI" id="CHEBI:456216"/>
        <dbReference type="EC" id="2.7.11.1"/>
    </reaction>
</comment>
<evidence type="ECO:0000256" key="3">
    <source>
        <dbReference type="ARBA" id="ARBA00022679"/>
    </source>
</evidence>
<evidence type="ECO:0000313" key="11">
    <source>
        <dbReference type="EMBL" id="VEP15617.1"/>
    </source>
</evidence>
<evidence type="ECO:0000256" key="4">
    <source>
        <dbReference type="ARBA" id="ARBA00022741"/>
    </source>
</evidence>
<dbReference type="SUPFAM" id="SSF56112">
    <property type="entry name" value="Protein kinase-like (PK-like)"/>
    <property type="match status" value="1"/>
</dbReference>
<dbReference type="EMBL" id="CAACVJ010000281">
    <property type="protein sequence ID" value="VEP15617.1"/>
    <property type="molecule type" value="Genomic_DNA"/>
</dbReference>
<keyword evidence="6" id="KW-0067">ATP-binding</keyword>
<evidence type="ECO:0000259" key="10">
    <source>
        <dbReference type="PROSITE" id="PS50011"/>
    </source>
</evidence>
<dbReference type="PROSITE" id="PS50011">
    <property type="entry name" value="PROTEIN_KINASE_DOM"/>
    <property type="match status" value="1"/>
</dbReference>
<evidence type="ECO:0000313" key="12">
    <source>
        <dbReference type="Proteomes" id="UP000320055"/>
    </source>
</evidence>
<gene>
    <name evidence="11" type="ORF">H1P_3510006</name>
</gene>
<accession>A0A563VW47</accession>
<evidence type="ECO:0000256" key="2">
    <source>
        <dbReference type="ARBA" id="ARBA00022527"/>
    </source>
</evidence>
<evidence type="ECO:0000256" key="7">
    <source>
        <dbReference type="ARBA" id="ARBA00047899"/>
    </source>
</evidence>
<dbReference type="Pfam" id="PF00069">
    <property type="entry name" value="Pkinase"/>
    <property type="match status" value="1"/>
</dbReference>
<dbReference type="Gene3D" id="1.10.510.10">
    <property type="entry name" value="Transferase(Phosphotransferase) domain 1"/>
    <property type="match status" value="1"/>
</dbReference>
<keyword evidence="2" id="KW-0723">Serine/threonine-protein kinase</keyword>
<dbReference type="AlphaFoldDB" id="A0A563VW47"/>
<evidence type="ECO:0000256" key="5">
    <source>
        <dbReference type="ARBA" id="ARBA00022777"/>
    </source>
</evidence>
<dbReference type="Proteomes" id="UP000320055">
    <property type="component" value="Unassembled WGS sequence"/>
</dbReference>
<feature type="transmembrane region" description="Helical" evidence="9">
    <location>
        <begin position="316"/>
        <end position="336"/>
    </location>
</feature>
<keyword evidence="9" id="KW-0812">Transmembrane</keyword>
<comment type="catalytic activity">
    <reaction evidence="7">
        <text>L-threonyl-[protein] + ATP = O-phospho-L-threonyl-[protein] + ADP + H(+)</text>
        <dbReference type="Rhea" id="RHEA:46608"/>
        <dbReference type="Rhea" id="RHEA-COMP:11060"/>
        <dbReference type="Rhea" id="RHEA-COMP:11605"/>
        <dbReference type="ChEBI" id="CHEBI:15378"/>
        <dbReference type="ChEBI" id="CHEBI:30013"/>
        <dbReference type="ChEBI" id="CHEBI:30616"/>
        <dbReference type="ChEBI" id="CHEBI:61977"/>
        <dbReference type="ChEBI" id="CHEBI:456216"/>
        <dbReference type="EC" id="2.7.11.1"/>
    </reaction>
</comment>